<accession>A0A0C5VJ59</accession>
<dbReference type="EC" id="3.1.26.4" evidence="6 14"/>
<keyword evidence="10 14" id="KW-0479">Metal-binding</keyword>
<dbReference type="Gene3D" id="3.30.420.10">
    <property type="entry name" value="Ribonuclease H-like superfamily/Ribonuclease H"/>
    <property type="match status" value="1"/>
</dbReference>
<dbReference type="GO" id="GO:0006298">
    <property type="term" value="P:mismatch repair"/>
    <property type="evidence" value="ECO:0007669"/>
    <property type="project" value="TreeGrafter"/>
</dbReference>
<evidence type="ECO:0000313" key="18">
    <source>
        <dbReference type="EMBL" id="AJQ94687.1"/>
    </source>
</evidence>
<dbReference type="HOGENOM" id="CLU_036532_3_2_6"/>
<evidence type="ECO:0000256" key="12">
    <source>
        <dbReference type="ARBA" id="ARBA00022801"/>
    </source>
</evidence>
<feature type="domain" description="RNase H type-2" evidence="17">
    <location>
        <begin position="18"/>
        <end position="208"/>
    </location>
</feature>
<keyword evidence="12 14" id="KW-0378">Hydrolase</keyword>
<evidence type="ECO:0000256" key="1">
    <source>
        <dbReference type="ARBA" id="ARBA00000077"/>
    </source>
</evidence>
<evidence type="ECO:0000259" key="17">
    <source>
        <dbReference type="PROSITE" id="PS51975"/>
    </source>
</evidence>
<comment type="subcellular location">
    <subcellularLocation>
        <location evidence="4 14">Cytoplasm</location>
    </subcellularLocation>
</comment>
<evidence type="ECO:0000256" key="11">
    <source>
        <dbReference type="ARBA" id="ARBA00022759"/>
    </source>
</evidence>
<dbReference type="InterPro" id="IPR024567">
    <property type="entry name" value="RNase_HII/HIII_dom"/>
</dbReference>
<sequence length="216" mass="23891">MTMKNEYENLELSLCPGLRFCGVDEVGRGPLAGDVVTAAVILPDGYFCPELTDSKKLSEKKRERLFEMILTDAEDYCIARCSVEEIDQYNIFQATMMAMVRAVQGLKKTPEFALIDGNKVPSGLQCEAKAIVKGDGRVQAISAASILAKVTRDREIVELDQQYPGYGFARHKGYPTKEHLTALSRYGITPVHRTSYAPVQAAIKQAPSLQIQESLL</sequence>
<evidence type="ECO:0000256" key="14">
    <source>
        <dbReference type="HAMAP-Rule" id="MF_00052"/>
    </source>
</evidence>
<comment type="catalytic activity">
    <reaction evidence="1 14 15 16">
        <text>Endonucleolytic cleavage to 5'-phosphomonoester.</text>
        <dbReference type="EC" id="3.1.26.4"/>
    </reaction>
</comment>
<organism evidence="18 19">
    <name type="scientific">Gynuella sunshinyii YC6258</name>
    <dbReference type="NCBI Taxonomy" id="1445510"/>
    <lineage>
        <taxon>Bacteria</taxon>
        <taxon>Pseudomonadati</taxon>
        <taxon>Pseudomonadota</taxon>
        <taxon>Gammaproteobacteria</taxon>
        <taxon>Oceanospirillales</taxon>
        <taxon>Saccharospirillaceae</taxon>
        <taxon>Gynuella</taxon>
    </lineage>
</organism>
<dbReference type="NCBIfam" id="NF000596">
    <property type="entry name" value="PRK00015.1-4"/>
    <property type="match status" value="1"/>
</dbReference>
<evidence type="ECO:0000256" key="5">
    <source>
        <dbReference type="ARBA" id="ARBA00007383"/>
    </source>
</evidence>
<dbReference type="InterPro" id="IPR036397">
    <property type="entry name" value="RNaseH_sf"/>
</dbReference>
<evidence type="ECO:0000256" key="7">
    <source>
        <dbReference type="ARBA" id="ARBA00019179"/>
    </source>
</evidence>
<evidence type="ECO:0000256" key="4">
    <source>
        <dbReference type="ARBA" id="ARBA00004496"/>
    </source>
</evidence>
<comment type="cofactor">
    <cofactor evidence="2">
        <name>Mg(2+)</name>
        <dbReference type="ChEBI" id="CHEBI:18420"/>
    </cofactor>
</comment>
<dbReference type="CDD" id="cd07182">
    <property type="entry name" value="RNase_HII_bacteria_HII_like"/>
    <property type="match status" value="1"/>
</dbReference>
<evidence type="ECO:0000256" key="15">
    <source>
        <dbReference type="PROSITE-ProRule" id="PRU01319"/>
    </source>
</evidence>
<dbReference type="PATRIC" id="fig|1445510.3.peg.2601"/>
<comment type="similarity">
    <text evidence="5 14 16">Belongs to the RNase HII family.</text>
</comment>
<proteinExistence type="inferred from homology"/>
<evidence type="ECO:0000256" key="9">
    <source>
        <dbReference type="ARBA" id="ARBA00022722"/>
    </source>
</evidence>
<dbReference type="KEGG" id="gsn:YC6258_02649"/>
<dbReference type="STRING" id="1445510.YC6258_02649"/>
<dbReference type="FunFam" id="3.30.420.10:FF:000006">
    <property type="entry name" value="Ribonuclease HII"/>
    <property type="match status" value="1"/>
</dbReference>
<keyword evidence="19" id="KW-1185">Reference proteome</keyword>
<evidence type="ECO:0000256" key="2">
    <source>
        <dbReference type="ARBA" id="ARBA00001946"/>
    </source>
</evidence>
<keyword evidence="11 14" id="KW-0255">Endonuclease</keyword>
<evidence type="ECO:0000256" key="10">
    <source>
        <dbReference type="ARBA" id="ARBA00022723"/>
    </source>
</evidence>
<dbReference type="SUPFAM" id="SSF53098">
    <property type="entry name" value="Ribonuclease H-like"/>
    <property type="match status" value="1"/>
</dbReference>
<dbReference type="RefSeq" id="WP_082070670.1">
    <property type="nucleotide sequence ID" value="NZ_CP007142.1"/>
</dbReference>
<keyword evidence="8 14" id="KW-0963">Cytoplasm</keyword>
<dbReference type="GO" id="GO:0043137">
    <property type="term" value="P:DNA replication, removal of RNA primer"/>
    <property type="evidence" value="ECO:0007669"/>
    <property type="project" value="TreeGrafter"/>
</dbReference>
<dbReference type="Proteomes" id="UP000032266">
    <property type="component" value="Chromosome"/>
</dbReference>
<feature type="binding site" evidence="14 15">
    <location>
        <position position="25"/>
    </location>
    <ligand>
        <name>a divalent metal cation</name>
        <dbReference type="ChEBI" id="CHEBI:60240"/>
    </ligand>
</feature>
<evidence type="ECO:0000256" key="8">
    <source>
        <dbReference type="ARBA" id="ARBA00022490"/>
    </source>
</evidence>
<dbReference type="HAMAP" id="MF_00052_B">
    <property type="entry name" value="RNase_HII_B"/>
    <property type="match status" value="1"/>
</dbReference>
<dbReference type="AlphaFoldDB" id="A0A0C5VJ59"/>
<dbReference type="PROSITE" id="PS51975">
    <property type="entry name" value="RNASE_H_2"/>
    <property type="match status" value="1"/>
</dbReference>
<reference evidence="18 19" key="1">
    <citation type="submission" date="2014-01" db="EMBL/GenBank/DDBJ databases">
        <title>Full genme sequencing of cellulolytic bacterium Gynuella sunshinyii YC6258T gen. nov., sp. nov.</title>
        <authorList>
            <person name="Khan H."/>
            <person name="Chung E.J."/>
            <person name="Chung Y.R."/>
        </authorList>
    </citation>
    <scope>NUCLEOTIDE SEQUENCE [LARGE SCALE GENOMIC DNA]</scope>
    <source>
        <strain evidence="18 19">YC6258</strain>
    </source>
</reference>
<dbReference type="GO" id="GO:0004523">
    <property type="term" value="F:RNA-DNA hybrid ribonuclease activity"/>
    <property type="evidence" value="ECO:0007669"/>
    <property type="project" value="UniProtKB-UniRule"/>
</dbReference>
<evidence type="ECO:0000256" key="13">
    <source>
        <dbReference type="ARBA" id="ARBA00023211"/>
    </source>
</evidence>
<dbReference type="GO" id="GO:0005737">
    <property type="term" value="C:cytoplasm"/>
    <property type="evidence" value="ECO:0007669"/>
    <property type="project" value="UniProtKB-SubCell"/>
</dbReference>
<evidence type="ECO:0000313" key="19">
    <source>
        <dbReference type="Proteomes" id="UP000032266"/>
    </source>
</evidence>
<dbReference type="GO" id="GO:0003723">
    <property type="term" value="F:RNA binding"/>
    <property type="evidence" value="ECO:0007669"/>
    <property type="project" value="UniProtKB-UniRule"/>
</dbReference>
<dbReference type="InterPro" id="IPR001352">
    <property type="entry name" value="RNase_HII/HIII"/>
</dbReference>
<dbReference type="Pfam" id="PF01351">
    <property type="entry name" value="RNase_HII"/>
    <property type="match status" value="1"/>
</dbReference>
<name>A0A0C5VJ59_9GAMM</name>
<gene>
    <name evidence="14" type="primary">rnhB</name>
    <name evidence="18" type="ORF">YC6258_02649</name>
</gene>
<dbReference type="PANTHER" id="PTHR10954:SF18">
    <property type="entry name" value="RIBONUCLEASE HII"/>
    <property type="match status" value="1"/>
</dbReference>
<dbReference type="NCBIfam" id="NF000594">
    <property type="entry name" value="PRK00015.1-1"/>
    <property type="match status" value="1"/>
</dbReference>
<keyword evidence="9 14" id="KW-0540">Nuclease</keyword>
<dbReference type="NCBIfam" id="NF000595">
    <property type="entry name" value="PRK00015.1-3"/>
    <property type="match status" value="1"/>
</dbReference>
<keyword evidence="13 14" id="KW-0464">Manganese</keyword>
<feature type="binding site" evidence="14 15">
    <location>
        <position position="24"/>
    </location>
    <ligand>
        <name>a divalent metal cation</name>
        <dbReference type="ChEBI" id="CHEBI:60240"/>
    </ligand>
</feature>
<dbReference type="EMBL" id="CP007142">
    <property type="protein sequence ID" value="AJQ94687.1"/>
    <property type="molecule type" value="Genomic_DNA"/>
</dbReference>
<protein>
    <recommendedName>
        <fullName evidence="7 14">Ribonuclease HII</fullName>
        <shortName evidence="14">RNase HII</shortName>
        <ecNumber evidence="6 14">3.1.26.4</ecNumber>
    </recommendedName>
</protein>
<comment type="cofactor">
    <cofactor evidence="14 15">
        <name>Mn(2+)</name>
        <dbReference type="ChEBI" id="CHEBI:29035"/>
    </cofactor>
    <cofactor evidence="14 15">
        <name>Mg(2+)</name>
        <dbReference type="ChEBI" id="CHEBI:18420"/>
    </cofactor>
    <text evidence="14 15">Manganese or magnesium. Binds 1 divalent metal ion per monomer in the absence of substrate. May bind a second metal ion after substrate binding.</text>
</comment>
<dbReference type="PANTHER" id="PTHR10954">
    <property type="entry name" value="RIBONUCLEASE H2 SUBUNIT A"/>
    <property type="match status" value="1"/>
</dbReference>
<dbReference type="InterPro" id="IPR012337">
    <property type="entry name" value="RNaseH-like_sf"/>
</dbReference>
<evidence type="ECO:0000256" key="3">
    <source>
        <dbReference type="ARBA" id="ARBA00004065"/>
    </source>
</evidence>
<evidence type="ECO:0000256" key="16">
    <source>
        <dbReference type="RuleBase" id="RU003515"/>
    </source>
</evidence>
<feature type="binding site" evidence="14 15">
    <location>
        <position position="116"/>
    </location>
    <ligand>
        <name>a divalent metal cation</name>
        <dbReference type="ChEBI" id="CHEBI:60240"/>
    </ligand>
</feature>
<dbReference type="GO" id="GO:0032299">
    <property type="term" value="C:ribonuclease H2 complex"/>
    <property type="evidence" value="ECO:0007669"/>
    <property type="project" value="TreeGrafter"/>
</dbReference>
<comment type="function">
    <text evidence="3 14 16">Endonuclease that specifically degrades the RNA of RNA-DNA hybrids.</text>
</comment>
<dbReference type="GO" id="GO:0030145">
    <property type="term" value="F:manganese ion binding"/>
    <property type="evidence" value="ECO:0007669"/>
    <property type="project" value="UniProtKB-UniRule"/>
</dbReference>
<dbReference type="InterPro" id="IPR022898">
    <property type="entry name" value="RNase_HII"/>
</dbReference>
<evidence type="ECO:0000256" key="6">
    <source>
        <dbReference type="ARBA" id="ARBA00012180"/>
    </source>
</evidence>